<gene>
    <name evidence="7" type="ORF">NZ47_07930</name>
</gene>
<keyword evidence="8" id="KW-1185">Reference proteome</keyword>
<dbReference type="Gene3D" id="3.40.50.11380">
    <property type="match status" value="1"/>
</dbReference>
<proteinExistence type="predicted"/>
<dbReference type="EMBL" id="JSCE01000163">
    <property type="protein sequence ID" value="KHM51899.1"/>
    <property type="molecule type" value="Genomic_DNA"/>
</dbReference>
<protein>
    <recommendedName>
        <fullName evidence="6">O-GlcNAc transferase C-terminal domain-containing protein</fullName>
    </recommendedName>
</protein>
<sequence length="573" mass="65088">MNEKDFSWSRQAENFLEEGNFSNMRACGRELLDANLNNPEGWALVAEASVYMEDFDTAEAALNQLWHLDSQQNALRANLRGLFATAAFYGAQFILDKAMEAYEQLFKRFNVSVGKGIWGEISNRIIERGYAFYADTCLLAGYADKAAAATFNASRTVSDIKKKAMYHSKALFLTNYRDSGSKQQLEQHKQFEHLLRTEVKFPHDREKRRKNHSLRIGYISPDFRQHAAAYFFTPLLRDANRNDFKIYAYSTGKADHITQRFKKMPDVWRDMHGKSSRHVAKQIFDDRIDILVDLSGHSQNNCLPVLGYRPAPVQISGIGYINTTGLSAVDYFLTDTTCCPDVADQLNFREKLLKLDGCHLCFAPEILRSIKAEGCDAPVKTNGYVTYGCFNNFAKVTDDILLMWRNILESVPSKLVIKNKTCSVESGQNIIRERFRRIGGNPEKLELRPFSPDYLAQYRDIDIALDTSPYCGGLTTCDALYMGVPVISLKGHSHGSRYGETILKAAGLPELISDGQRAYVSKAVQLGRQADKLNELHNDLPKMIRISPLMDNKSYMADMENKFKQIWDCYCKV</sequence>
<keyword evidence="3" id="KW-0808">Transferase</keyword>
<keyword evidence="5" id="KW-0802">TPR repeat</keyword>
<feature type="domain" description="O-GlcNAc transferase C-terminal" evidence="6">
    <location>
        <begin position="200"/>
        <end position="352"/>
    </location>
</feature>
<name>A0A0B2JWC2_9FIRM</name>
<dbReference type="InterPro" id="IPR029489">
    <property type="entry name" value="OGT/SEC/SPY_C"/>
</dbReference>
<dbReference type="PANTHER" id="PTHR44835">
    <property type="entry name" value="UDP-N-ACETYLGLUCOSAMINE--PEPTIDE N-ACETYLGLUCOSAMINYLTRANSFERASE SPINDLY-RELATED"/>
    <property type="match status" value="1"/>
</dbReference>
<dbReference type="Gene3D" id="1.25.40.10">
    <property type="entry name" value="Tetratricopeptide repeat domain"/>
    <property type="match status" value="1"/>
</dbReference>
<evidence type="ECO:0000256" key="1">
    <source>
        <dbReference type="ARBA" id="ARBA00004922"/>
    </source>
</evidence>
<dbReference type="eggNOG" id="COG3118">
    <property type="taxonomic scope" value="Bacteria"/>
</dbReference>
<dbReference type="Gene3D" id="3.40.50.2000">
    <property type="entry name" value="Glycogen Phosphorylase B"/>
    <property type="match status" value="1"/>
</dbReference>
<dbReference type="Proteomes" id="UP000030993">
    <property type="component" value="Unassembled WGS sequence"/>
</dbReference>
<dbReference type="InterPro" id="IPR051939">
    <property type="entry name" value="Glycosyltr_41/O-GlcNAc_trsf"/>
</dbReference>
<reference evidence="7 8" key="1">
    <citation type="journal article" date="2013" name="PLoS ONE">
        <title>Identification and characterization of three novel lipases belonging to families II and V from Anaerovibrio lipolyticus 5ST.</title>
        <authorList>
            <person name="Prive F."/>
            <person name="Kaderbhai N.N."/>
            <person name="Girdwood S."/>
            <person name="Worgan H.J."/>
            <person name="Pinloche E."/>
            <person name="Scollan N.D."/>
            <person name="Huws S.A."/>
            <person name="Newbold C.J."/>
        </authorList>
    </citation>
    <scope>NUCLEOTIDE SEQUENCE [LARGE SCALE GENOMIC DNA]</scope>
    <source>
        <strain evidence="7 8">5S</strain>
    </source>
</reference>
<comment type="caution">
    <text evidence="7">The sequence shown here is derived from an EMBL/GenBank/DDBJ whole genome shotgun (WGS) entry which is preliminary data.</text>
</comment>
<accession>A0A0B2JWC2</accession>
<evidence type="ECO:0000256" key="4">
    <source>
        <dbReference type="ARBA" id="ARBA00022737"/>
    </source>
</evidence>
<evidence type="ECO:0000259" key="6">
    <source>
        <dbReference type="Pfam" id="PF13844"/>
    </source>
</evidence>
<dbReference type="Pfam" id="PF13844">
    <property type="entry name" value="Glyco_transf_41"/>
    <property type="match status" value="2"/>
</dbReference>
<evidence type="ECO:0000313" key="7">
    <source>
        <dbReference type="EMBL" id="KHM51899.1"/>
    </source>
</evidence>
<dbReference type="eggNOG" id="COG3914">
    <property type="taxonomic scope" value="Bacteria"/>
</dbReference>
<evidence type="ECO:0000313" key="8">
    <source>
        <dbReference type="Proteomes" id="UP000030993"/>
    </source>
</evidence>
<organism evidence="7 8">
    <name type="scientific">Anaerovibrio lipolyticus</name>
    <dbReference type="NCBI Taxonomy" id="82374"/>
    <lineage>
        <taxon>Bacteria</taxon>
        <taxon>Bacillati</taxon>
        <taxon>Bacillota</taxon>
        <taxon>Negativicutes</taxon>
        <taxon>Selenomonadales</taxon>
        <taxon>Selenomonadaceae</taxon>
        <taxon>Anaerovibrio</taxon>
    </lineage>
</organism>
<feature type="domain" description="O-GlcNAc transferase C-terminal" evidence="6">
    <location>
        <begin position="384"/>
        <end position="559"/>
    </location>
</feature>
<dbReference type="STRING" id="82374.NZ47_07930"/>
<dbReference type="SUPFAM" id="SSF48452">
    <property type="entry name" value="TPR-like"/>
    <property type="match status" value="1"/>
</dbReference>
<evidence type="ECO:0000256" key="2">
    <source>
        <dbReference type="ARBA" id="ARBA00022676"/>
    </source>
</evidence>
<evidence type="ECO:0000256" key="5">
    <source>
        <dbReference type="ARBA" id="ARBA00022803"/>
    </source>
</evidence>
<dbReference type="AlphaFoldDB" id="A0A0B2JWC2"/>
<dbReference type="PANTHER" id="PTHR44835:SF1">
    <property type="entry name" value="PROTEIN O-GLCNAC TRANSFERASE"/>
    <property type="match status" value="1"/>
</dbReference>
<keyword evidence="4" id="KW-0677">Repeat</keyword>
<comment type="pathway">
    <text evidence="1">Protein modification; protein glycosylation.</text>
</comment>
<dbReference type="RefSeq" id="WP_039208877.1">
    <property type="nucleotide sequence ID" value="NZ_JSCE01000163.1"/>
</dbReference>
<dbReference type="InterPro" id="IPR011990">
    <property type="entry name" value="TPR-like_helical_dom_sf"/>
</dbReference>
<evidence type="ECO:0000256" key="3">
    <source>
        <dbReference type="ARBA" id="ARBA00022679"/>
    </source>
</evidence>
<dbReference type="GO" id="GO:0016757">
    <property type="term" value="F:glycosyltransferase activity"/>
    <property type="evidence" value="ECO:0007669"/>
    <property type="project" value="UniProtKB-KW"/>
</dbReference>
<keyword evidence="2" id="KW-0328">Glycosyltransferase</keyword>